<proteinExistence type="predicted"/>
<dbReference type="EMBL" id="DTMF01000277">
    <property type="protein sequence ID" value="HGF34978.1"/>
    <property type="molecule type" value="Genomic_DNA"/>
</dbReference>
<organism evidence="2">
    <name type="scientific">Desulfobacca acetoxidans</name>
    <dbReference type="NCBI Taxonomy" id="60893"/>
    <lineage>
        <taxon>Bacteria</taxon>
        <taxon>Pseudomonadati</taxon>
        <taxon>Thermodesulfobacteriota</taxon>
        <taxon>Desulfobaccia</taxon>
        <taxon>Desulfobaccales</taxon>
        <taxon>Desulfobaccaceae</taxon>
        <taxon>Desulfobacca</taxon>
    </lineage>
</organism>
<protein>
    <submittedName>
        <fullName evidence="2">Uncharacterized protein</fullName>
    </submittedName>
</protein>
<comment type="caution">
    <text evidence="2">The sequence shown here is derived from an EMBL/GenBank/DDBJ whole genome shotgun (WGS) entry which is preliminary data.</text>
</comment>
<gene>
    <name evidence="2" type="ORF">ENW96_11445</name>
</gene>
<sequence length="123" mass="13934">MASEPAKQPGRRLAAIGRCLKIFLLNLWRRLLILGRYLVICFHQQRLCRAWRLLGRQIHQAVEGGEVNPMAVEEVQDRLAKAQMIQETKQRHYQAIAALREKIQASRAGEPPPPAESQASEAS</sequence>
<feature type="region of interest" description="Disordered" evidence="1">
    <location>
        <begin position="104"/>
        <end position="123"/>
    </location>
</feature>
<accession>A0A7C3UYV7</accession>
<evidence type="ECO:0000313" key="2">
    <source>
        <dbReference type="EMBL" id="HGF34978.1"/>
    </source>
</evidence>
<reference evidence="2" key="1">
    <citation type="journal article" date="2020" name="mSystems">
        <title>Genome- and Community-Level Interaction Insights into Carbon Utilization and Element Cycling Functions of Hydrothermarchaeota in Hydrothermal Sediment.</title>
        <authorList>
            <person name="Zhou Z."/>
            <person name="Liu Y."/>
            <person name="Xu W."/>
            <person name="Pan J."/>
            <person name="Luo Z.H."/>
            <person name="Li M."/>
        </authorList>
    </citation>
    <scope>NUCLEOTIDE SEQUENCE [LARGE SCALE GENOMIC DNA]</scope>
    <source>
        <strain evidence="2">SpSt-897</strain>
    </source>
</reference>
<name>A0A7C3UYV7_9BACT</name>
<dbReference type="AlphaFoldDB" id="A0A7C3UYV7"/>
<evidence type="ECO:0000256" key="1">
    <source>
        <dbReference type="SAM" id="MobiDB-lite"/>
    </source>
</evidence>